<dbReference type="SFLD" id="SFLDG01152">
    <property type="entry name" value="Main.3:_Omega-_and_Tau-like"/>
    <property type="match status" value="3"/>
</dbReference>
<reference evidence="9" key="1">
    <citation type="submission" date="2022-05" db="EMBL/GenBank/DDBJ databases">
        <title>The Musa troglodytarum L. genome provides insights into the mechanism of non-climacteric behaviour and enrichment of carotenoids.</title>
        <authorList>
            <person name="Wang J."/>
        </authorList>
    </citation>
    <scope>NUCLEOTIDE SEQUENCE</scope>
    <source>
        <tissue evidence="9">Leaf</tissue>
    </source>
</reference>
<evidence type="ECO:0000256" key="1">
    <source>
        <dbReference type="ARBA" id="ARBA00003701"/>
    </source>
</evidence>
<evidence type="ECO:0000256" key="4">
    <source>
        <dbReference type="ARBA" id="ARBA00047960"/>
    </source>
</evidence>
<dbReference type="EMBL" id="CP097510">
    <property type="protein sequence ID" value="URE22368.1"/>
    <property type="molecule type" value="Genomic_DNA"/>
</dbReference>
<dbReference type="SFLD" id="SFLDS00019">
    <property type="entry name" value="Glutathione_Transferase_(cytos"/>
    <property type="match status" value="3"/>
</dbReference>
<gene>
    <name evidence="9" type="ORF">MUK42_17654</name>
</gene>
<dbReference type="FunFam" id="1.20.1050.10:FF:000018">
    <property type="entry name" value="Glutathione S-transferase U20"/>
    <property type="match status" value="2"/>
</dbReference>
<evidence type="ECO:0000259" key="7">
    <source>
        <dbReference type="PROSITE" id="PS50404"/>
    </source>
</evidence>
<dbReference type="InterPro" id="IPR045074">
    <property type="entry name" value="GST_C_Tau"/>
</dbReference>
<proteinExistence type="predicted"/>
<evidence type="ECO:0000313" key="9">
    <source>
        <dbReference type="EMBL" id="URE22368.1"/>
    </source>
</evidence>
<accession>A0A9E7H373</accession>
<dbReference type="InterPro" id="IPR036249">
    <property type="entry name" value="Thioredoxin-like_sf"/>
</dbReference>
<dbReference type="Gene3D" id="1.20.1050.10">
    <property type="match status" value="4"/>
</dbReference>
<evidence type="ECO:0000313" key="10">
    <source>
        <dbReference type="Proteomes" id="UP001055439"/>
    </source>
</evidence>
<organism evidence="9 10">
    <name type="scientific">Musa troglodytarum</name>
    <name type="common">fe'i banana</name>
    <dbReference type="NCBI Taxonomy" id="320322"/>
    <lineage>
        <taxon>Eukaryota</taxon>
        <taxon>Viridiplantae</taxon>
        <taxon>Streptophyta</taxon>
        <taxon>Embryophyta</taxon>
        <taxon>Tracheophyta</taxon>
        <taxon>Spermatophyta</taxon>
        <taxon>Magnoliopsida</taxon>
        <taxon>Liliopsida</taxon>
        <taxon>Zingiberales</taxon>
        <taxon>Musaceae</taxon>
        <taxon>Musa</taxon>
    </lineage>
</organism>
<dbReference type="InterPro" id="IPR010987">
    <property type="entry name" value="Glutathione-S-Trfase_C-like"/>
</dbReference>
<feature type="domain" description="GST N-terminal" evidence="7">
    <location>
        <begin position="267"/>
        <end position="347"/>
    </location>
</feature>
<comment type="function">
    <text evidence="1">Conjugation of reduced glutathione to a wide number of exogenous and endogenous hydrophobic electrophiles.</text>
</comment>
<dbReference type="Pfam" id="PF13410">
    <property type="entry name" value="GST_C_2"/>
    <property type="match status" value="1"/>
</dbReference>
<dbReference type="GO" id="GO:0006749">
    <property type="term" value="P:glutathione metabolic process"/>
    <property type="evidence" value="ECO:0007669"/>
    <property type="project" value="InterPro"/>
</dbReference>
<feature type="domain" description="GST N-terminal" evidence="7">
    <location>
        <begin position="34"/>
        <end position="113"/>
    </location>
</feature>
<dbReference type="InterPro" id="IPR036282">
    <property type="entry name" value="Glutathione-S-Trfase_C_sf"/>
</dbReference>
<keyword evidence="3" id="KW-0808">Transferase</keyword>
<name>A0A9E7H373_9LILI</name>
<dbReference type="Pfam" id="PF02798">
    <property type="entry name" value="GST_N"/>
    <property type="match status" value="3"/>
</dbReference>
<dbReference type="SUPFAM" id="SSF47616">
    <property type="entry name" value="GST C-terminal domain-like"/>
    <property type="match status" value="4"/>
</dbReference>
<protein>
    <recommendedName>
        <fullName evidence="5">Probable glutathione S-transferase GSTU1</fullName>
        <ecNumber evidence="2">2.5.1.18</ecNumber>
    </recommendedName>
</protein>
<dbReference type="CDD" id="cd03185">
    <property type="entry name" value="GST_C_Tau"/>
    <property type="match status" value="3"/>
</dbReference>
<feature type="domain" description="GST C-terminal" evidence="8">
    <location>
        <begin position="353"/>
        <end position="478"/>
    </location>
</feature>
<dbReference type="CDD" id="cd00299">
    <property type="entry name" value="GST_C_family"/>
    <property type="match status" value="1"/>
</dbReference>
<dbReference type="PANTHER" id="PTHR11260:SF781">
    <property type="entry name" value="GLUTATHIONE S-TRANSFERASE U19"/>
    <property type="match status" value="1"/>
</dbReference>
<dbReference type="InterPro" id="IPR004045">
    <property type="entry name" value="Glutathione_S-Trfase_N"/>
</dbReference>
<feature type="domain" description="GST C-terminal" evidence="8">
    <location>
        <begin position="523"/>
        <end position="650"/>
    </location>
</feature>
<evidence type="ECO:0000256" key="3">
    <source>
        <dbReference type="ARBA" id="ARBA00022679"/>
    </source>
</evidence>
<dbReference type="PROSITE" id="PS50404">
    <property type="entry name" value="GST_NTER"/>
    <property type="match status" value="2"/>
</dbReference>
<evidence type="ECO:0000256" key="6">
    <source>
        <dbReference type="SAM" id="MobiDB-lite"/>
    </source>
</evidence>
<sequence length="743" mass="83903">MPHQHPPSTLPPINRGREGPSSERDRAMADLETKGVVLLDFWVSPFGQRCRIALAEKGVEYEYREENLGDKSPLLLKSNPVHKKIPVLIHDGKPVCESLIIVQYIDEVWPDCAPLLPAEPYARAQARFWADFVDKKIYECGTRLWKLKGEGQAAAKEELIGILKLLEGELGDKKYFGGDAFGFVDIALVPFVSWFYTYETCAGFSVEEVAPKLVAWGKRCMERESVAKTLSDPHKVYEFVGALKKRFGVERAEKERQRRRDKKRAMKAVVLLDFWASPFGQRCRIALAEKGVEYEYREENILGAKSPLLLKSNPVYKKIPVLIHDGKPVCESLIIVQYIDEAWPDRAPLLPADPYARAQARFWADFVDMKFFEYGSRLWKLKGEAQAAAKEEFILILKLLEGELGAKKYFGGDAFGFVDIALAPFVSWFYSYETCAGFSIEEAAPKVAAWGKRCMDRKSVANAVSHPDKIYEMNKSPLLLESNPVYKKIPVLILDGKPVCESLIIVQCIDEAWPDRAPLVPADPYARAQARFWADFVDKKVFDSAKNLLMLKGEAQEAAKEEFIEILRLLEGELGDKKYFGGDAFGFVDIALVPLTTWFYSFETYAGFSVEEAVPKLVAWSKRCLERASFYEYGSRLWKLKGEAQAATKEEFIVILKLLEGELGAKKYFGGDAFGFVDIALAPFVSWFYSYETSAGFSIEEAAPKVAAWAKRSMERESVANAVSHPDKIYEMVGVLKKKFGVE</sequence>
<dbReference type="PROSITE" id="PS50405">
    <property type="entry name" value="GST_CTER"/>
    <property type="match status" value="4"/>
</dbReference>
<dbReference type="SUPFAM" id="SSF52833">
    <property type="entry name" value="Thioredoxin-like"/>
    <property type="match status" value="3"/>
</dbReference>
<evidence type="ECO:0000256" key="5">
    <source>
        <dbReference type="ARBA" id="ARBA00074965"/>
    </source>
</evidence>
<dbReference type="Pfam" id="PF00043">
    <property type="entry name" value="GST_C"/>
    <property type="match status" value="3"/>
</dbReference>
<dbReference type="FunFam" id="3.40.30.10:FF:000014">
    <property type="entry name" value="Tau class glutathione S-transferase"/>
    <property type="match status" value="2"/>
</dbReference>
<dbReference type="SFLD" id="SFLDG00358">
    <property type="entry name" value="Main_(cytGST)"/>
    <property type="match status" value="3"/>
</dbReference>
<comment type="catalytic activity">
    <reaction evidence="4">
        <text>RX + glutathione = an S-substituted glutathione + a halide anion + H(+)</text>
        <dbReference type="Rhea" id="RHEA:16437"/>
        <dbReference type="ChEBI" id="CHEBI:15378"/>
        <dbReference type="ChEBI" id="CHEBI:16042"/>
        <dbReference type="ChEBI" id="CHEBI:17792"/>
        <dbReference type="ChEBI" id="CHEBI:57925"/>
        <dbReference type="ChEBI" id="CHEBI:90779"/>
        <dbReference type="EC" id="2.5.1.18"/>
    </reaction>
</comment>
<dbReference type="CDD" id="cd03058">
    <property type="entry name" value="GST_N_Tau"/>
    <property type="match status" value="2"/>
</dbReference>
<feature type="domain" description="GST C-terminal" evidence="8">
    <location>
        <begin position="649"/>
        <end position="730"/>
    </location>
</feature>
<keyword evidence="10" id="KW-1185">Reference proteome</keyword>
<dbReference type="InterPro" id="IPR045073">
    <property type="entry name" value="Omega/Tau-like"/>
</dbReference>
<dbReference type="EC" id="2.5.1.18" evidence="2"/>
<dbReference type="InterPro" id="IPR004046">
    <property type="entry name" value="GST_C"/>
</dbReference>
<dbReference type="GO" id="GO:0005737">
    <property type="term" value="C:cytoplasm"/>
    <property type="evidence" value="ECO:0007669"/>
    <property type="project" value="TreeGrafter"/>
</dbReference>
<dbReference type="Gene3D" id="3.40.30.10">
    <property type="entry name" value="Glutaredoxin"/>
    <property type="match status" value="3"/>
</dbReference>
<evidence type="ECO:0000256" key="2">
    <source>
        <dbReference type="ARBA" id="ARBA00012452"/>
    </source>
</evidence>
<dbReference type="AlphaFoldDB" id="A0A9E7H373"/>
<evidence type="ECO:0000259" key="8">
    <source>
        <dbReference type="PROSITE" id="PS50405"/>
    </source>
</evidence>
<dbReference type="InterPro" id="IPR040079">
    <property type="entry name" value="Glutathione_S-Trfase"/>
</dbReference>
<feature type="compositionally biased region" description="Pro residues" evidence="6">
    <location>
        <begin position="1"/>
        <end position="10"/>
    </location>
</feature>
<feature type="domain" description="GST C-terminal" evidence="8">
    <location>
        <begin position="119"/>
        <end position="239"/>
    </location>
</feature>
<dbReference type="PANTHER" id="PTHR11260">
    <property type="entry name" value="GLUTATHIONE S-TRANSFERASE, GST, SUPERFAMILY, GST DOMAIN CONTAINING"/>
    <property type="match status" value="1"/>
</dbReference>
<dbReference type="OrthoDB" id="4951845at2759"/>
<feature type="compositionally biased region" description="Basic and acidic residues" evidence="6">
    <location>
        <begin position="15"/>
        <end position="24"/>
    </location>
</feature>
<feature type="region of interest" description="Disordered" evidence="6">
    <location>
        <begin position="1"/>
        <end position="24"/>
    </location>
</feature>
<dbReference type="Proteomes" id="UP001055439">
    <property type="component" value="Chromosome 8"/>
</dbReference>
<dbReference type="GO" id="GO:0004364">
    <property type="term" value="F:glutathione transferase activity"/>
    <property type="evidence" value="ECO:0007669"/>
    <property type="project" value="UniProtKB-EC"/>
</dbReference>